<dbReference type="SUPFAM" id="SSF52540">
    <property type="entry name" value="P-loop containing nucleoside triphosphate hydrolases"/>
    <property type="match status" value="1"/>
</dbReference>
<evidence type="ECO:0000313" key="5">
    <source>
        <dbReference type="Proteomes" id="UP001623290"/>
    </source>
</evidence>
<dbReference type="RefSeq" id="WP_330629551.1">
    <property type="nucleotide sequence ID" value="NZ_CP135445.1"/>
</dbReference>
<keyword evidence="5" id="KW-1185">Reference proteome</keyword>
<accession>A0ABZ1E6Q5</accession>
<gene>
    <name evidence="4" type="ORF">RPE78_16415</name>
</gene>
<evidence type="ECO:0008006" key="6">
    <source>
        <dbReference type="Google" id="ProtNLM"/>
    </source>
</evidence>
<evidence type="ECO:0000313" key="4">
    <source>
        <dbReference type="EMBL" id="WRY35805.1"/>
    </source>
</evidence>
<proteinExistence type="predicted"/>
<keyword evidence="1" id="KW-0547">Nucleotide-binding</keyword>
<dbReference type="InterPro" id="IPR050445">
    <property type="entry name" value="Bact_polysacc_biosynth/exp"/>
</dbReference>
<keyword evidence="4" id="KW-0614">Plasmid</keyword>
<geneLocation type="plasmid" evidence="4 5">
    <name>unnamed2</name>
</geneLocation>
<reference evidence="4 5" key="1">
    <citation type="submission" date="2023-09" db="EMBL/GenBank/DDBJ databases">
        <title>Thioclava shenzhenensis sp. nov., a multidrug resistant bacteria-antagonizing species isolated from coastal seawater.</title>
        <authorList>
            <person name="Long M."/>
        </authorList>
    </citation>
    <scope>NUCLEOTIDE SEQUENCE [LARGE SCALE GENOMIC DNA]</scope>
    <source>
        <strain evidence="4 5">FTW29</strain>
        <plasmid evidence="4 5">unnamed2</plasmid>
    </source>
</reference>
<keyword evidence="2" id="KW-0067">ATP-binding</keyword>
<dbReference type="Proteomes" id="UP001623290">
    <property type="component" value="Plasmid unnamed2"/>
</dbReference>
<dbReference type="PANTHER" id="PTHR32309">
    <property type="entry name" value="TYROSINE-PROTEIN KINASE"/>
    <property type="match status" value="1"/>
</dbReference>
<dbReference type="Gene3D" id="3.40.50.300">
    <property type="entry name" value="P-loop containing nucleotide triphosphate hydrolases"/>
    <property type="match status" value="1"/>
</dbReference>
<dbReference type="CDD" id="cd05387">
    <property type="entry name" value="BY-kinase"/>
    <property type="match status" value="1"/>
</dbReference>
<dbReference type="InterPro" id="IPR005702">
    <property type="entry name" value="Wzc-like_C"/>
</dbReference>
<dbReference type="PANTHER" id="PTHR32309:SF13">
    <property type="entry name" value="FERRIC ENTEROBACTIN TRANSPORT PROTEIN FEPE"/>
    <property type="match status" value="1"/>
</dbReference>
<evidence type="ECO:0000256" key="1">
    <source>
        <dbReference type="ARBA" id="ARBA00022741"/>
    </source>
</evidence>
<evidence type="ECO:0000256" key="2">
    <source>
        <dbReference type="ARBA" id="ARBA00022840"/>
    </source>
</evidence>
<sequence>MEKLQQALEKARANRATGLAADGRARPNMTAAPTAEAHSAPWLALPEMRLDGKLLKTNRLLLSGNTAESAHFDLLRTRLREEIRRHEARRIAIVSAGPNAGKSTVISNLALSFGRLPFLRTMLFDFDLRHPTLARIFGQSPKSNMGAVINSEVAFADHMMRYGNNLAVGMNNAPVPSSAELLQSDGIEDFLNAVQDAYTPDLMLFDLPPLLVADDAYGFLRHVDGVIMVIEAEVTSKSQIDALEQKLSDQTRLLGVVLNKCNFPDENDPTGYNYGYN</sequence>
<organism evidence="4 5">
    <name type="scientific">Thioclava litoralis</name>
    <dbReference type="NCBI Taxonomy" id="3076557"/>
    <lineage>
        <taxon>Bacteria</taxon>
        <taxon>Pseudomonadati</taxon>
        <taxon>Pseudomonadota</taxon>
        <taxon>Alphaproteobacteria</taxon>
        <taxon>Rhodobacterales</taxon>
        <taxon>Paracoccaceae</taxon>
        <taxon>Thioclava</taxon>
    </lineage>
</organism>
<evidence type="ECO:0000256" key="3">
    <source>
        <dbReference type="SAM" id="MobiDB-lite"/>
    </source>
</evidence>
<dbReference type="EMBL" id="CP135445">
    <property type="protein sequence ID" value="WRY35805.1"/>
    <property type="molecule type" value="Genomic_DNA"/>
</dbReference>
<dbReference type="InterPro" id="IPR027417">
    <property type="entry name" value="P-loop_NTPase"/>
</dbReference>
<protein>
    <recommendedName>
        <fullName evidence="6">Chromosome partitioning ATPase, Mrp family, contains Fe-S cluster</fullName>
    </recommendedName>
</protein>
<feature type="region of interest" description="Disordered" evidence="3">
    <location>
        <begin position="1"/>
        <end position="37"/>
    </location>
</feature>
<name>A0ABZ1E6Q5_9RHOB</name>